<dbReference type="InterPro" id="IPR001761">
    <property type="entry name" value="Peripla_BP/Lac1_sug-bd_dom"/>
</dbReference>
<dbReference type="Gene3D" id="3.40.50.2300">
    <property type="match status" value="2"/>
</dbReference>
<dbReference type="SUPFAM" id="SSF53822">
    <property type="entry name" value="Periplasmic binding protein-like I"/>
    <property type="match status" value="1"/>
</dbReference>
<dbReference type="PANTHER" id="PTHR30146:SF109">
    <property type="entry name" value="HTH-TYPE TRANSCRIPTIONAL REGULATOR GALS"/>
    <property type="match status" value="1"/>
</dbReference>
<dbReference type="InterPro" id="IPR000843">
    <property type="entry name" value="HTH_LacI"/>
</dbReference>
<dbReference type="Proteomes" id="UP000425916">
    <property type="component" value="Chromosome"/>
</dbReference>
<dbReference type="GO" id="GO:0000976">
    <property type="term" value="F:transcription cis-regulatory region binding"/>
    <property type="evidence" value="ECO:0007669"/>
    <property type="project" value="TreeGrafter"/>
</dbReference>
<keyword evidence="3" id="KW-0804">Transcription</keyword>
<dbReference type="RefSeq" id="WP_156273036.1">
    <property type="nucleotide sequence ID" value="NZ_CP046244.1"/>
</dbReference>
<organism evidence="5 6">
    <name type="scientific">Neomoorella glycerini</name>
    <dbReference type="NCBI Taxonomy" id="55779"/>
    <lineage>
        <taxon>Bacteria</taxon>
        <taxon>Bacillati</taxon>
        <taxon>Bacillota</taxon>
        <taxon>Clostridia</taxon>
        <taxon>Neomoorellales</taxon>
        <taxon>Neomoorellaceae</taxon>
        <taxon>Neomoorella</taxon>
    </lineage>
</organism>
<dbReference type="AlphaFoldDB" id="A0A6I5ZQR1"/>
<proteinExistence type="predicted"/>
<dbReference type="EMBL" id="CP046244">
    <property type="protein sequence ID" value="QGP92334.1"/>
    <property type="molecule type" value="Genomic_DNA"/>
</dbReference>
<evidence type="ECO:0000313" key="5">
    <source>
        <dbReference type="EMBL" id="QGP92334.1"/>
    </source>
</evidence>
<protein>
    <submittedName>
        <fullName evidence="5">Catabolite control protein A</fullName>
    </submittedName>
</protein>
<dbReference type="OrthoDB" id="9784962at2"/>
<dbReference type="Pfam" id="PF00356">
    <property type="entry name" value="LacI"/>
    <property type="match status" value="1"/>
</dbReference>
<evidence type="ECO:0000256" key="1">
    <source>
        <dbReference type="ARBA" id="ARBA00023015"/>
    </source>
</evidence>
<dbReference type="CDD" id="cd06267">
    <property type="entry name" value="PBP1_LacI_sugar_binding-like"/>
    <property type="match status" value="1"/>
</dbReference>
<sequence length="335" mass="36817">MEPTIKAIAAELGISVATVSKALNGYNDVSDETRERVLALARKQGYVPNALARGLLRKRSQTIGLILPDIRDPFFPEVARGVEDAANERGYRVIYCNTDRDQEKELAAVRNLLEKRVDGFILNGNYLQSGYLEWLRAREVPFVLLRRRLAATEISFVDVDNISGAYMATTHLIRLGHRQIGFINLPVTSYAHAPRGEGFQKAMADYGLEVNDRWVREGDYTTPGGCRLALDILGSMERPTAIFAANDRMALGILEAAGQLGLKVPGDLAVIGYDGLEIGELSFIGLSTVSQPRYEMGYLSLELLANMIEGQETPGRQVILPVQMTVRRTCGGGAS</sequence>
<gene>
    <name evidence="5" type="primary">ccpA_3</name>
    <name evidence="5" type="ORF">MGLY_17080</name>
</gene>
<dbReference type="PROSITE" id="PS50932">
    <property type="entry name" value="HTH_LACI_2"/>
    <property type="match status" value="1"/>
</dbReference>
<accession>A0A6I5ZQR1</accession>
<keyword evidence="2" id="KW-0238">DNA-binding</keyword>
<evidence type="ECO:0000256" key="2">
    <source>
        <dbReference type="ARBA" id="ARBA00023125"/>
    </source>
</evidence>
<evidence type="ECO:0000256" key="3">
    <source>
        <dbReference type="ARBA" id="ARBA00023163"/>
    </source>
</evidence>
<dbReference type="CDD" id="cd01392">
    <property type="entry name" value="HTH_LacI"/>
    <property type="match status" value="1"/>
</dbReference>
<dbReference type="PANTHER" id="PTHR30146">
    <property type="entry name" value="LACI-RELATED TRANSCRIPTIONAL REPRESSOR"/>
    <property type="match status" value="1"/>
</dbReference>
<reference evidence="5 6" key="1">
    <citation type="submission" date="2019-11" db="EMBL/GenBank/DDBJ databases">
        <title>Genome sequence of Moorella glycerini DSM11254.</title>
        <authorList>
            <person name="Poehlein A."/>
            <person name="Boeer T."/>
            <person name="Daniel R."/>
        </authorList>
    </citation>
    <scope>NUCLEOTIDE SEQUENCE [LARGE SCALE GENOMIC DNA]</scope>
    <source>
        <strain evidence="5 6">DSM 11254</strain>
    </source>
</reference>
<dbReference type="InterPro" id="IPR028082">
    <property type="entry name" value="Peripla_BP_I"/>
</dbReference>
<evidence type="ECO:0000259" key="4">
    <source>
        <dbReference type="PROSITE" id="PS50932"/>
    </source>
</evidence>
<dbReference type="GO" id="GO:0003700">
    <property type="term" value="F:DNA-binding transcription factor activity"/>
    <property type="evidence" value="ECO:0007669"/>
    <property type="project" value="TreeGrafter"/>
</dbReference>
<evidence type="ECO:0000313" key="6">
    <source>
        <dbReference type="Proteomes" id="UP000425916"/>
    </source>
</evidence>
<dbReference type="SUPFAM" id="SSF47413">
    <property type="entry name" value="lambda repressor-like DNA-binding domains"/>
    <property type="match status" value="1"/>
</dbReference>
<keyword evidence="6" id="KW-1185">Reference proteome</keyword>
<feature type="domain" description="HTH lacI-type" evidence="4">
    <location>
        <begin position="3"/>
        <end position="57"/>
    </location>
</feature>
<dbReference type="Gene3D" id="1.10.260.40">
    <property type="entry name" value="lambda repressor-like DNA-binding domains"/>
    <property type="match status" value="1"/>
</dbReference>
<dbReference type="InterPro" id="IPR010982">
    <property type="entry name" value="Lambda_DNA-bd_dom_sf"/>
</dbReference>
<name>A0A6I5ZQR1_9FIRM</name>
<dbReference type="SMART" id="SM00354">
    <property type="entry name" value="HTH_LACI"/>
    <property type="match status" value="1"/>
</dbReference>
<keyword evidence="1" id="KW-0805">Transcription regulation</keyword>
<dbReference type="Pfam" id="PF00532">
    <property type="entry name" value="Peripla_BP_1"/>
    <property type="match status" value="1"/>
</dbReference>